<evidence type="ECO:0000256" key="1">
    <source>
        <dbReference type="SAM" id="MobiDB-lite"/>
    </source>
</evidence>
<keyword evidence="3" id="KW-1185">Reference proteome</keyword>
<dbReference type="EMBL" id="JARKHS020019997">
    <property type="protein sequence ID" value="KAK8771242.1"/>
    <property type="molecule type" value="Genomic_DNA"/>
</dbReference>
<protein>
    <submittedName>
        <fullName evidence="2">Uncharacterized protein</fullName>
    </submittedName>
</protein>
<proteinExistence type="predicted"/>
<evidence type="ECO:0000313" key="3">
    <source>
        <dbReference type="Proteomes" id="UP001321473"/>
    </source>
</evidence>
<feature type="compositionally biased region" description="Polar residues" evidence="1">
    <location>
        <begin position="34"/>
        <end position="46"/>
    </location>
</feature>
<sequence length="66" mass="7666">MLLIYSSAFLDLLAQLPLQRSVQPLVEISVYSRHSLQRPSRSQSKPDPNPHGMRRRRVRCTTFARC</sequence>
<reference evidence="2 3" key="1">
    <citation type="journal article" date="2023" name="Arcadia Sci">
        <title>De novo assembly of a long-read Amblyomma americanum tick genome.</title>
        <authorList>
            <person name="Chou S."/>
            <person name="Poskanzer K.E."/>
            <person name="Rollins M."/>
            <person name="Thuy-Boun P.S."/>
        </authorList>
    </citation>
    <scope>NUCLEOTIDE SEQUENCE [LARGE SCALE GENOMIC DNA]</scope>
    <source>
        <strain evidence="2">F_SG_1</strain>
        <tissue evidence="2">Salivary glands</tissue>
    </source>
</reference>
<gene>
    <name evidence="2" type="ORF">V5799_025518</name>
</gene>
<organism evidence="2 3">
    <name type="scientific">Amblyomma americanum</name>
    <name type="common">Lone star tick</name>
    <dbReference type="NCBI Taxonomy" id="6943"/>
    <lineage>
        <taxon>Eukaryota</taxon>
        <taxon>Metazoa</taxon>
        <taxon>Ecdysozoa</taxon>
        <taxon>Arthropoda</taxon>
        <taxon>Chelicerata</taxon>
        <taxon>Arachnida</taxon>
        <taxon>Acari</taxon>
        <taxon>Parasitiformes</taxon>
        <taxon>Ixodida</taxon>
        <taxon>Ixodoidea</taxon>
        <taxon>Ixodidae</taxon>
        <taxon>Amblyomminae</taxon>
        <taxon>Amblyomma</taxon>
    </lineage>
</organism>
<evidence type="ECO:0000313" key="2">
    <source>
        <dbReference type="EMBL" id="KAK8771242.1"/>
    </source>
</evidence>
<name>A0AAQ4E9G0_AMBAM</name>
<dbReference type="Proteomes" id="UP001321473">
    <property type="component" value="Unassembled WGS sequence"/>
</dbReference>
<accession>A0AAQ4E9G0</accession>
<comment type="caution">
    <text evidence="2">The sequence shown here is derived from an EMBL/GenBank/DDBJ whole genome shotgun (WGS) entry which is preliminary data.</text>
</comment>
<feature type="region of interest" description="Disordered" evidence="1">
    <location>
        <begin position="34"/>
        <end position="66"/>
    </location>
</feature>
<dbReference type="AlphaFoldDB" id="A0AAQ4E9G0"/>